<sequence length="100" mass="11030">MAMKVVTPPRTSRATVDPRWDMWKYRSSQDLPAGGREPGPASSAVVLGCTDCWVMMPTPKVHRGTREKTEMRDLGWCAGCTTRGTARGELGCFRMGVAIR</sequence>
<organism evidence="1 2">
    <name type="scientific">Streptomyces camponoticapitis</name>
    <dbReference type="NCBI Taxonomy" id="1616125"/>
    <lineage>
        <taxon>Bacteria</taxon>
        <taxon>Bacillati</taxon>
        <taxon>Actinomycetota</taxon>
        <taxon>Actinomycetes</taxon>
        <taxon>Kitasatosporales</taxon>
        <taxon>Streptomycetaceae</taxon>
        <taxon>Streptomyces</taxon>
    </lineage>
</organism>
<evidence type="ECO:0000313" key="1">
    <source>
        <dbReference type="EMBL" id="GGJ85740.1"/>
    </source>
</evidence>
<dbReference type="EMBL" id="BMMV01000004">
    <property type="protein sequence ID" value="GGJ85740.1"/>
    <property type="molecule type" value="Genomic_DNA"/>
</dbReference>
<keyword evidence="2" id="KW-1185">Reference proteome</keyword>
<reference evidence="2" key="1">
    <citation type="journal article" date="2019" name="Int. J. Syst. Evol. Microbiol.">
        <title>The Global Catalogue of Microorganisms (GCM) 10K type strain sequencing project: providing services to taxonomists for standard genome sequencing and annotation.</title>
        <authorList>
            <consortium name="The Broad Institute Genomics Platform"/>
            <consortium name="The Broad Institute Genome Sequencing Center for Infectious Disease"/>
            <person name="Wu L."/>
            <person name="Ma J."/>
        </authorList>
    </citation>
    <scope>NUCLEOTIDE SEQUENCE [LARGE SCALE GENOMIC DNA]</scope>
    <source>
        <strain evidence="2">CGMCC 4.7275</strain>
    </source>
</reference>
<protein>
    <submittedName>
        <fullName evidence="1">Uncharacterized protein</fullName>
    </submittedName>
</protein>
<name>A0ABQ2E0X0_9ACTN</name>
<comment type="caution">
    <text evidence="1">The sequence shown here is derived from an EMBL/GenBank/DDBJ whole genome shotgun (WGS) entry which is preliminary data.</text>
</comment>
<proteinExistence type="predicted"/>
<gene>
    <name evidence="1" type="ORF">GCM10011583_16740</name>
</gene>
<dbReference type="Proteomes" id="UP000660265">
    <property type="component" value="Unassembled WGS sequence"/>
</dbReference>
<accession>A0ABQ2E0X0</accession>
<evidence type="ECO:0000313" key="2">
    <source>
        <dbReference type="Proteomes" id="UP000660265"/>
    </source>
</evidence>